<organism evidence="4 5">
    <name type="scientific">Tritrichomonas musculus</name>
    <dbReference type="NCBI Taxonomy" id="1915356"/>
    <lineage>
        <taxon>Eukaryota</taxon>
        <taxon>Metamonada</taxon>
        <taxon>Parabasalia</taxon>
        <taxon>Tritrichomonadida</taxon>
        <taxon>Tritrichomonadidae</taxon>
        <taxon>Tritrichomonas</taxon>
    </lineage>
</organism>
<dbReference type="EMBL" id="JAPFFF010000008">
    <property type="protein sequence ID" value="KAK8884443.1"/>
    <property type="molecule type" value="Genomic_DNA"/>
</dbReference>
<dbReference type="InterPro" id="IPR001680">
    <property type="entry name" value="WD40_rpt"/>
</dbReference>
<evidence type="ECO:0000256" key="2">
    <source>
        <dbReference type="ARBA" id="ARBA00022737"/>
    </source>
</evidence>
<dbReference type="SUPFAM" id="SSF50978">
    <property type="entry name" value="WD40 repeat-like"/>
    <property type="match status" value="1"/>
</dbReference>
<dbReference type="InterPro" id="IPR019775">
    <property type="entry name" value="WD40_repeat_CS"/>
</dbReference>
<evidence type="ECO:0000256" key="3">
    <source>
        <dbReference type="PROSITE-ProRule" id="PRU00221"/>
    </source>
</evidence>
<dbReference type="PROSITE" id="PS50082">
    <property type="entry name" value="WD_REPEATS_2"/>
    <property type="match status" value="1"/>
</dbReference>
<dbReference type="Pfam" id="PF00400">
    <property type="entry name" value="WD40"/>
    <property type="match status" value="3"/>
</dbReference>
<sequence length="324" mass="36068">MLTLNKDPQWAVVEEDQKIMSVQMSSDNQYIAAGVSNGILSLRSPQTGRLSYSLVHSEQRYPVTAVRFSQADPKVIISASADGIIKEWTTKNPQSVWETSEPGNQIFALDMSKDGTIFCTGGSDTHLRVYDYAEKKIKIELMRNEFDLESTRGHTNRICSVHCHPSDTNIIFTGGWDNTIQIWDIRQPFPARSIFGPHIAGDSLDTCDRFLMAGSWREKDQFLIWDIRTYQLIATMQWSSTPEDHQCSIYTAKFHPNCQFIVGAGSGANQVKTYSTSNFSSIGSPLQMKSAVLTMCLDPMADSVIIGTSGGDLCLHNFVTSGEI</sequence>
<protein>
    <submittedName>
        <fullName evidence="4">Uncharacterized protein</fullName>
    </submittedName>
</protein>
<dbReference type="Gene3D" id="2.130.10.10">
    <property type="entry name" value="YVTN repeat-like/Quinoprotein amine dehydrogenase"/>
    <property type="match status" value="3"/>
</dbReference>
<dbReference type="Proteomes" id="UP001470230">
    <property type="component" value="Unassembled WGS sequence"/>
</dbReference>
<evidence type="ECO:0000313" key="4">
    <source>
        <dbReference type="EMBL" id="KAK8884443.1"/>
    </source>
</evidence>
<evidence type="ECO:0000256" key="1">
    <source>
        <dbReference type="ARBA" id="ARBA00022574"/>
    </source>
</evidence>
<feature type="repeat" description="WD" evidence="3">
    <location>
        <begin position="151"/>
        <end position="193"/>
    </location>
</feature>
<evidence type="ECO:0000313" key="5">
    <source>
        <dbReference type="Proteomes" id="UP001470230"/>
    </source>
</evidence>
<keyword evidence="5" id="KW-1185">Reference proteome</keyword>
<reference evidence="4 5" key="1">
    <citation type="submission" date="2024-04" db="EMBL/GenBank/DDBJ databases">
        <title>Tritrichomonas musculus Genome.</title>
        <authorList>
            <person name="Alves-Ferreira E."/>
            <person name="Grigg M."/>
            <person name="Lorenzi H."/>
            <person name="Galac M."/>
        </authorList>
    </citation>
    <scope>NUCLEOTIDE SEQUENCE [LARGE SCALE GENOMIC DNA]</scope>
    <source>
        <strain evidence="4 5">EAF2021</strain>
    </source>
</reference>
<name>A0ABR2K0N8_9EUKA</name>
<dbReference type="SMART" id="SM00320">
    <property type="entry name" value="WD40"/>
    <property type="match status" value="5"/>
</dbReference>
<dbReference type="InterPro" id="IPR015943">
    <property type="entry name" value="WD40/YVTN_repeat-like_dom_sf"/>
</dbReference>
<keyword evidence="2" id="KW-0677">Repeat</keyword>
<dbReference type="PANTHER" id="PTHR47822:SF2">
    <property type="entry name" value="F-BOX AND WD-40 DOMAIN PROTEIN 7"/>
    <property type="match status" value="1"/>
</dbReference>
<dbReference type="PROSITE" id="PS50294">
    <property type="entry name" value="WD_REPEATS_REGION"/>
    <property type="match status" value="1"/>
</dbReference>
<gene>
    <name evidence="4" type="ORF">M9Y10_043553</name>
</gene>
<dbReference type="PROSITE" id="PS00678">
    <property type="entry name" value="WD_REPEATS_1"/>
    <property type="match status" value="1"/>
</dbReference>
<proteinExistence type="predicted"/>
<dbReference type="InterPro" id="IPR036322">
    <property type="entry name" value="WD40_repeat_dom_sf"/>
</dbReference>
<accession>A0ABR2K0N8</accession>
<comment type="caution">
    <text evidence="4">The sequence shown here is derived from an EMBL/GenBank/DDBJ whole genome shotgun (WGS) entry which is preliminary data.</text>
</comment>
<keyword evidence="1 3" id="KW-0853">WD repeat</keyword>
<dbReference type="PANTHER" id="PTHR47822">
    <property type="entry name" value="CARBOHYDRATE BINDING DOMAIN CONTAINING PROTEIN"/>
    <property type="match status" value="1"/>
</dbReference>